<gene>
    <name evidence="4" type="ORF">Z518_03514</name>
</gene>
<organism evidence="4 5">
    <name type="scientific">Rhinocladiella mackenziei CBS 650.93</name>
    <dbReference type="NCBI Taxonomy" id="1442369"/>
    <lineage>
        <taxon>Eukaryota</taxon>
        <taxon>Fungi</taxon>
        <taxon>Dikarya</taxon>
        <taxon>Ascomycota</taxon>
        <taxon>Pezizomycotina</taxon>
        <taxon>Eurotiomycetes</taxon>
        <taxon>Chaetothyriomycetidae</taxon>
        <taxon>Chaetothyriales</taxon>
        <taxon>Herpotrichiellaceae</taxon>
        <taxon>Rhinocladiella</taxon>
    </lineage>
</organism>
<keyword evidence="3" id="KW-0560">Oxidoreductase</keyword>
<dbReference type="InterPro" id="IPR020904">
    <property type="entry name" value="Sc_DH/Rdtase_CS"/>
</dbReference>
<evidence type="ECO:0000256" key="3">
    <source>
        <dbReference type="ARBA" id="ARBA00023002"/>
    </source>
</evidence>
<protein>
    <submittedName>
        <fullName evidence="4">Uncharacterized protein</fullName>
    </submittedName>
</protein>
<keyword evidence="2" id="KW-0521">NADP</keyword>
<keyword evidence="5" id="KW-1185">Reference proteome</keyword>
<dbReference type="SUPFAM" id="SSF51735">
    <property type="entry name" value="NAD(P)-binding Rossmann-fold domains"/>
    <property type="match status" value="1"/>
</dbReference>
<accession>A0A0D2G2T3</accession>
<dbReference type="GO" id="GO:0016491">
    <property type="term" value="F:oxidoreductase activity"/>
    <property type="evidence" value="ECO:0007669"/>
    <property type="project" value="UniProtKB-KW"/>
</dbReference>
<dbReference type="RefSeq" id="XP_013275993.1">
    <property type="nucleotide sequence ID" value="XM_013420539.1"/>
</dbReference>
<evidence type="ECO:0000313" key="4">
    <source>
        <dbReference type="EMBL" id="KIX08857.1"/>
    </source>
</evidence>
<dbReference type="InterPro" id="IPR036291">
    <property type="entry name" value="NAD(P)-bd_dom_sf"/>
</dbReference>
<dbReference type="HOGENOM" id="CLU_010194_1_0_1"/>
<dbReference type="PRINTS" id="PR00081">
    <property type="entry name" value="GDHRDH"/>
</dbReference>
<dbReference type="PRINTS" id="PR00080">
    <property type="entry name" value="SDRFAMILY"/>
</dbReference>
<comment type="similarity">
    <text evidence="1">Belongs to the short-chain dehydrogenases/reductases (SDR) family.</text>
</comment>
<dbReference type="PANTHER" id="PTHR24321:SF8">
    <property type="entry name" value="ESTRADIOL 17-BETA-DEHYDROGENASE 8-RELATED"/>
    <property type="match status" value="1"/>
</dbReference>
<name>A0A0D2G2T3_9EURO</name>
<dbReference type="InterPro" id="IPR002347">
    <property type="entry name" value="SDR_fam"/>
</dbReference>
<dbReference type="Pfam" id="PF13561">
    <property type="entry name" value="adh_short_C2"/>
    <property type="match status" value="1"/>
</dbReference>
<dbReference type="FunFam" id="3.40.50.720:FF:000084">
    <property type="entry name" value="Short-chain dehydrogenase reductase"/>
    <property type="match status" value="1"/>
</dbReference>
<evidence type="ECO:0000313" key="5">
    <source>
        <dbReference type="Proteomes" id="UP000053617"/>
    </source>
</evidence>
<dbReference type="EMBL" id="KN847476">
    <property type="protein sequence ID" value="KIX08857.1"/>
    <property type="molecule type" value="Genomic_DNA"/>
</dbReference>
<dbReference type="Gene3D" id="3.40.50.720">
    <property type="entry name" value="NAD(P)-binding Rossmann-like Domain"/>
    <property type="match status" value="1"/>
</dbReference>
<evidence type="ECO:0000256" key="1">
    <source>
        <dbReference type="ARBA" id="ARBA00006484"/>
    </source>
</evidence>
<dbReference type="STRING" id="1442369.A0A0D2G2T3"/>
<dbReference type="VEuPathDB" id="FungiDB:Z518_03514"/>
<reference evidence="4 5" key="1">
    <citation type="submission" date="2015-01" db="EMBL/GenBank/DDBJ databases">
        <title>The Genome Sequence of Rhinocladiella mackenzie CBS 650.93.</title>
        <authorList>
            <consortium name="The Broad Institute Genomics Platform"/>
            <person name="Cuomo C."/>
            <person name="de Hoog S."/>
            <person name="Gorbushina A."/>
            <person name="Stielow B."/>
            <person name="Teixiera M."/>
            <person name="Abouelleil A."/>
            <person name="Chapman S.B."/>
            <person name="Priest M."/>
            <person name="Young S.K."/>
            <person name="Wortman J."/>
            <person name="Nusbaum C."/>
            <person name="Birren B."/>
        </authorList>
    </citation>
    <scope>NUCLEOTIDE SEQUENCE [LARGE SCALE GENOMIC DNA]</scope>
    <source>
        <strain evidence="4 5">CBS 650.93</strain>
    </source>
</reference>
<dbReference type="PANTHER" id="PTHR24321">
    <property type="entry name" value="DEHYDROGENASES, SHORT CHAIN"/>
    <property type="match status" value="1"/>
</dbReference>
<dbReference type="Proteomes" id="UP000053617">
    <property type="component" value="Unassembled WGS sequence"/>
</dbReference>
<dbReference type="AlphaFoldDB" id="A0A0D2G2T3"/>
<dbReference type="CDD" id="cd05233">
    <property type="entry name" value="SDR_c"/>
    <property type="match status" value="1"/>
</dbReference>
<dbReference type="GeneID" id="25291585"/>
<dbReference type="OrthoDB" id="1669814at2759"/>
<sequence length="263" mass="27509">MDPSKKAPFDFTGKVFAVTGAASGIGLAVTKHLYSQGASLTLADIQVEALADLEKSLKEQFPSARGQIHTQSLDVADSKAVESWIASAVSALGPFDGVANIAGIAPTKRFPNGIADVTDEEWDRMIRVNLTGLFHCLRAQLQPGRFKDGGSIVTAGSANSKLGLPQDGGYATAKHGVLGLTKSLAKELGHREIRVNCICPGPVDTPILRGALQMLGIPALPGPAIERVAAPEEVGDLVAFLLSDHSRYISGTGLSIDGGWAPY</sequence>
<evidence type="ECO:0000256" key="2">
    <source>
        <dbReference type="ARBA" id="ARBA00022857"/>
    </source>
</evidence>
<proteinExistence type="inferred from homology"/>
<dbReference type="PROSITE" id="PS00061">
    <property type="entry name" value="ADH_SHORT"/>
    <property type="match status" value="1"/>
</dbReference>